<evidence type="ECO:0000313" key="4">
    <source>
        <dbReference type="Proteomes" id="UP001420932"/>
    </source>
</evidence>
<accession>A0AAP0Q887</accession>
<dbReference type="Proteomes" id="UP001420932">
    <property type="component" value="Unassembled WGS sequence"/>
</dbReference>
<name>A0AAP0Q887_9MAGN</name>
<evidence type="ECO:0000256" key="1">
    <source>
        <dbReference type="SAM" id="MobiDB-lite"/>
    </source>
</evidence>
<organism evidence="3 4">
    <name type="scientific">Stephania yunnanensis</name>
    <dbReference type="NCBI Taxonomy" id="152371"/>
    <lineage>
        <taxon>Eukaryota</taxon>
        <taxon>Viridiplantae</taxon>
        <taxon>Streptophyta</taxon>
        <taxon>Embryophyta</taxon>
        <taxon>Tracheophyta</taxon>
        <taxon>Spermatophyta</taxon>
        <taxon>Magnoliopsida</taxon>
        <taxon>Ranunculales</taxon>
        <taxon>Menispermaceae</taxon>
        <taxon>Menispermoideae</taxon>
        <taxon>Cissampelideae</taxon>
        <taxon>Stephania</taxon>
    </lineage>
</organism>
<dbReference type="EMBL" id="JBBNAF010000001">
    <property type="protein sequence ID" value="KAK9169734.1"/>
    <property type="molecule type" value="Genomic_DNA"/>
</dbReference>
<keyword evidence="4" id="KW-1185">Reference proteome</keyword>
<dbReference type="Pfam" id="PF13369">
    <property type="entry name" value="Transglut_core2"/>
    <property type="match status" value="1"/>
</dbReference>
<dbReference type="InterPro" id="IPR032698">
    <property type="entry name" value="SirB1_N"/>
</dbReference>
<feature type="domain" description="Protein SirB1 N-terminal" evidence="2">
    <location>
        <begin position="124"/>
        <end position="206"/>
    </location>
</feature>
<dbReference type="PANTHER" id="PTHR31350:SF29">
    <property type="entry name" value="PROTEIN SIRB1 N-TERMINAL DOMAIN-CONTAINING PROTEIN"/>
    <property type="match status" value="1"/>
</dbReference>
<reference evidence="3 4" key="1">
    <citation type="submission" date="2024-01" db="EMBL/GenBank/DDBJ databases">
        <title>Genome assemblies of Stephania.</title>
        <authorList>
            <person name="Yang L."/>
        </authorList>
    </citation>
    <scope>NUCLEOTIDE SEQUENCE [LARGE SCALE GENOMIC DNA]</scope>
    <source>
        <strain evidence="3">YNDBR</strain>
        <tissue evidence="3">Leaf</tissue>
    </source>
</reference>
<feature type="compositionally biased region" description="Low complexity" evidence="1">
    <location>
        <begin position="1"/>
        <end position="17"/>
    </location>
</feature>
<dbReference type="AlphaFoldDB" id="A0AAP0Q887"/>
<dbReference type="PANTHER" id="PTHR31350">
    <property type="entry name" value="SI:DKEY-261L7.2"/>
    <property type="match status" value="1"/>
</dbReference>
<evidence type="ECO:0000259" key="2">
    <source>
        <dbReference type="Pfam" id="PF13369"/>
    </source>
</evidence>
<sequence>MASATLTSSSSSVFTSFHKSPLRPSTPLRFVCKSQTLDQDQDQDQALPLVLHDALDASGLDTKHVRAAREGFRSQIGRLGAVERDTSISVNRRIDLAKTALYIAAEDDSLISHSSVPLPVDAFVDRLDDLSMGFCSHYGASVAPSSPEAFLGALERFLYQDKGFRRAKVSSLSDPRALYLHSVLTHRSGSAVMLSLIYAELLKMLRLWSLLSFDVEIYCPHDLVSLPRGYNKKKSRVSDQPHILTTQALLVKMLKNLKDAFWPFQNDPTKSLFLRAAHAARCTSGPTNMGESGFERASAKAAQHRLERGVWTSVRLGDMRRALSACERLIQMEFDLDELRDYSILLYHCGFYEESMQYMKAYLTSRADKPLNQEGPSKALRDLEDEAVEKLMMRLNLISMEDTHTRPSYFRSFLSNCSEPW</sequence>
<comment type="caution">
    <text evidence="3">The sequence shown here is derived from an EMBL/GenBank/DDBJ whole genome shotgun (WGS) entry which is preliminary data.</text>
</comment>
<gene>
    <name evidence="3" type="ORF">Syun_001874</name>
</gene>
<protein>
    <recommendedName>
        <fullName evidence="2">Protein SirB1 N-terminal domain-containing protein</fullName>
    </recommendedName>
</protein>
<evidence type="ECO:0000313" key="3">
    <source>
        <dbReference type="EMBL" id="KAK9169734.1"/>
    </source>
</evidence>
<proteinExistence type="predicted"/>
<feature type="region of interest" description="Disordered" evidence="1">
    <location>
        <begin position="1"/>
        <end position="22"/>
    </location>
</feature>